<evidence type="ECO:0000256" key="4">
    <source>
        <dbReference type="ARBA" id="ARBA00023163"/>
    </source>
</evidence>
<evidence type="ECO:0000313" key="7">
    <source>
        <dbReference type="EMBL" id="KAB7530106.1"/>
    </source>
</evidence>
<keyword evidence="9" id="KW-1185">Reference proteome</keyword>
<dbReference type="Proteomes" id="UP000290261">
    <property type="component" value="Unassembled WGS sequence"/>
</dbReference>
<dbReference type="OrthoDB" id="759001at2"/>
<dbReference type="EMBL" id="JJMP01000001">
    <property type="protein sequence ID" value="RYC53500.1"/>
    <property type="molecule type" value="Genomic_DNA"/>
</dbReference>
<keyword evidence="2" id="KW-0805">Transcription regulation</keyword>
<dbReference type="Pfam" id="PF08281">
    <property type="entry name" value="Sigma70_r4_2"/>
    <property type="match status" value="1"/>
</dbReference>
<dbReference type="InterPro" id="IPR036388">
    <property type="entry name" value="WH-like_DNA-bd_sf"/>
</dbReference>
<comment type="caution">
    <text evidence="8">The sequence shown here is derived from an EMBL/GenBank/DDBJ whole genome shotgun (WGS) entry which is preliminary data.</text>
</comment>
<dbReference type="SUPFAM" id="SSF88659">
    <property type="entry name" value="Sigma3 and sigma4 domains of RNA polymerase sigma factors"/>
    <property type="match status" value="1"/>
</dbReference>
<dbReference type="GO" id="GO:0016987">
    <property type="term" value="F:sigma factor activity"/>
    <property type="evidence" value="ECO:0007669"/>
    <property type="project" value="UniProtKB-KW"/>
</dbReference>
<evidence type="ECO:0000256" key="2">
    <source>
        <dbReference type="ARBA" id="ARBA00023015"/>
    </source>
</evidence>
<dbReference type="InterPro" id="IPR013249">
    <property type="entry name" value="RNA_pol_sigma70_r4_t2"/>
</dbReference>
<dbReference type="PANTHER" id="PTHR43133:SF46">
    <property type="entry name" value="RNA POLYMERASE SIGMA-70 FACTOR ECF SUBFAMILY"/>
    <property type="match status" value="1"/>
</dbReference>
<evidence type="ECO:0000313" key="8">
    <source>
        <dbReference type="EMBL" id="RYC53500.1"/>
    </source>
</evidence>
<reference evidence="7 10" key="2">
    <citation type="submission" date="2019-10" db="EMBL/GenBank/DDBJ databases">
        <title>Muricauda olearia CL-SS4 JCM15563 genome.</title>
        <authorList>
            <person name="Liu L."/>
        </authorList>
    </citation>
    <scope>NUCLEOTIDE SEQUENCE [LARGE SCALE GENOMIC DNA]</scope>
    <source>
        <strain evidence="7 10">CL-SS4</strain>
    </source>
</reference>
<dbReference type="GO" id="GO:0003677">
    <property type="term" value="F:DNA binding"/>
    <property type="evidence" value="ECO:0007669"/>
    <property type="project" value="InterPro"/>
</dbReference>
<accession>A0A444VS90</accession>
<dbReference type="InterPro" id="IPR014284">
    <property type="entry name" value="RNA_pol_sigma-70_dom"/>
</dbReference>
<dbReference type="InterPro" id="IPR013325">
    <property type="entry name" value="RNA_pol_sigma_r2"/>
</dbReference>
<sequence>MENEKVNCESDKLLLLQMEQGNKAAFNKLYNKYWDWAYSRAFARLGNSSQTEDVVQNVFVKIWLRRENPISNFQAYLHVAIRNQVFKVIAKEKKKCPFIDNIQNFQEAGLLADRGILWEEFHKEYQSHVEQLPPKRQKIFRLRFHEDLTTKEISSALGVSRKTVQNQLGKAISQLRVSFSHLFSFIGLIGLW</sequence>
<keyword evidence="3" id="KW-0731">Sigma factor</keyword>
<dbReference type="InterPro" id="IPR007627">
    <property type="entry name" value="RNA_pol_sigma70_r2"/>
</dbReference>
<evidence type="ECO:0000256" key="3">
    <source>
        <dbReference type="ARBA" id="ARBA00023082"/>
    </source>
</evidence>
<evidence type="ECO:0000313" key="10">
    <source>
        <dbReference type="Proteomes" id="UP000429785"/>
    </source>
</evidence>
<dbReference type="SUPFAM" id="SSF88946">
    <property type="entry name" value="Sigma2 domain of RNA polymerase sigma factors"/>
    <property type="match status" value="1"/>
</dbReference>
<proteinExistence type="inferred from homology"/>
<dbReference type="Proteomes" id="UP000429785">
    <property type="component" value="Unassembled WGS sequence"/>
</dbReference>
<dbReference type="GO" id="GO:0006352">
    <property type="term" value="P:DNA-templated transcription initiation"/>
    <property type="evidence" value="ECO:0007669"/>
    <property type="project" value="InterPro"/>
</dbReference>
<dbReference type="EMBL" id="WELG01000001">
    <property type="protein sequence ID" value="KAB7530106.1"/>
    <property type="molecule type" value="Genomic_DNA"/>
</dbReference>
<comment type="similarity">
    <text evidence="1">Belongs to the sigma-70 factor family. ECF subfamily.</text>
</comment>
<dbReference type="PANTHER" id="PTHR43133">
    <property type="entry name" value="RNA POLYMERASE ECF-TYPE SIGMA FACTO"/>
    <property type="match status" value="1"/>
</dbReference>
<evidence type="ECO:0000256" key="1">
    <source>
        <dbReference type="ARBA" id="ARBA00010641"/>
    </source>
</evidence>
<dbReference type="RefSeq" id="WP_129653163.1">
    <property type="nucleotide sequence ID" value="NZ_ML142907.1"/>
</dbReference>
<name>A0A444VS90_9FLAO</name>
<dbReference type="InterPro" id="IPR039425">
    <property type="entry name" value="RNA_pol_sigma-70-like"/>
</dbReference>
<dbReference type="InterPro" id="IPR013324">
    <property type="entry name" value="RNA_pol_sigma_r3/r4-like"/>
</dbReference>
<evidence type="ECO:0000259" key="5">
    <source>
        <dbReference type="Pfam" id="PF04542"/>
    </source>
</evidence>
<feature type="domain" description="RNA polymerase sigma factor 70 region 4 type 2" evidence="6">
    <location>
        <begin position="129"/>
        <end position="174"/>
    </location>
</feature>
<dbReference type="NCBIfam" id="TIGR02937">
    <property type="entry name" value="sigma70-ECF"/>
    <property type="match status" value="1"/>
</dbReference>
<dbReference type="Gene3D" id="1.10.10.10">
    <property type="entry name" value="Winged helix-like DNA-binding domain superfamily/Winged helix DNA-binding domain"/>
    <property type="match status" value="1"/>
</dbReference>
<reference evidence="8 9" key="1">
    <citation type="submission" date="2014-04" db="EMBL/GenBank/DDBJ databases">
        <title>Whole genome of Muricauda olearia.</title>
        <authorList>
            <person name="Zhang X.-H."/>
            <person name="Tang K."/>
        </authorList>
    </citation>
    <scope>NUCLEOTIDE SEQUENCE [LARGE SCALE GENOMIC DNA]</scope>
    <source>
        <strain evidence="8 9">Th120</strain>
    </source>
</reference>
<keyword evidence="4" id="KW-0804">Transcription</keyword>
<evidence type="ECO:0000259" key="6">
    <source>
        <dbReference type="Pfam" id="PF08281"/>
    </source>
</evidence>
<gene>
    <name evidence="8" type="ORF">DN53_04660</name>
    <name evidence="7" type="ORF">F8C76_00880</name>
</gene>
<organism evidence="8 9">
    <name type="scientific">Flagellimonas olearia</name>
    <dbReference type="NCBI Taxonomy" id="552546"/>
    <lineage>
        <taxon>Bacteria</taxon>
        <taxon>Pseudomonadati</taxon>
        <taxon>Bacteroidota</taxon>
        <taxon>Flavobacteriia</taxon>
        <taxon>Flavobacteriales</taxon>
        <taxon>Flavobacteriaceae</taxon>
        <taxon>Flagellimonas</taxon>
    </lineage>
</organism>
<evidence type="ECO:0000313" key="9">
    <source>
        <dbReference type="Proteomes" id="UP000290261"/>
    </source>
</evidence>
<dbReference type="AlphaFoldDB" id="A0A444VS90"/>
<feature type="domain" description="RNA polymerase sigma-70 region 2" evidence="5">
    <location>
        <begin position="29"/>
        <end position="93"/>
    </location>
</feature>
<dbReference type="CDD" id="cd06171">
    <property type="entry name" value="Sigma70_r4"/>
    <property type="match status" value="1"/>
</dbReference>
<protein>
    <submittedName>
        <fullName evidence="7">Sigma-70 family RNA polymerase sigma factor</fullName>
    </submittedName>
</protein>
<dbReference type="Pfam" id="PF04542">
    <property type="entry name" value="Sigma70_r2"/>
    <property type="match status" value="1"/>
</dbReference>
<dbReference type="Gene3D" id="1.10.1740.10">
    <property type="match status" value="1"/>
</dbReference>